<evidence type="ECO:0000256" key="1">
    <source>
        <dbReference type="SAM" id="MobiDB-lite"/>
    </source>
</evidence>
<accession>A0A5A7QSH7</accession>
<organism evidence="2 3">
    <name type="scientific">Striga asiatica</name>
    <name type="common">Asiatic witchweed</name>
    <name type="synonym">Buchnera asiatica</name>
    <dbReference type="NCBI Taxonomy" id="4170"/>
    <lineage>
        <taxon>Eukaryota</taxon>
        <taxon>Viridiplantae</taxon>
        <taxon>Streptophyta</taxon>
        <taxon>Embryophyta</taxon>
        <taxon>Tracheophyta</taxon>
        <taxon>Spermatophyta</taxon>
        <taxon>Magnoliopsida</taxon>
        <taxon>eudicotyledons</taxon>
        <taxon>Gunneridae</taxon>
        <taxon>Pentapetalae</taxon>
        <taxon>asterids</taxon>
        <taxon>lamiids</taxon>
        <taxon>Lamiales</taxon>
        <taxon>Orobanchaceae</taxon>
        <taxon>Buchnereae</taxon>
        <taxon>Striga</taxon>
    </lineage>
</organism>
<gene>
    <name evidence="2" type="ORF">STAS_24955</name>
</gene>
<name>A0A5A7QSH7_STRAF</name>
<dbReference type="AlphaFoldDB" id="A0A5A7QSH7"/>
<sequence length="301" mass="31411">MSNNLIPQPMFGRTMLESDKVGPEDDLAVDGDGVQARLPHEPHDLEISGGRRVAEPEGGPPGRPAVLRRRGDLLREAEGGVPEDEFLVGGEADQAVAGADDIEGGFCVGEGMADGSRSFGGAVEVEEGDGAGGGAEAAAVGIEGVFDVEEEGLVLGVGEEVGVVGVDELGRGEEAEPGLADGFEAGEGFYGEAREDGRHDILRENAVGGGGGGGGHFEADCVVVKRGENVEEGWLTAGIGRLLEGYRLERLDIGPEHFIRDSLHCNAPEYIKISLSSIVPYGTINQPKATVKHWLCARIGY</sequence>
<keyword evidence="3" id="KW-1185">Reference proteome</keyword>
<feature type="region of interest" description="Disordered" evidence="1">
    <location>
        <begin position="34"/>
        <end position="66"/>
    </location>
</feature>
<dbReference type="Proteomes" id="UP000325081">
    <property type="component" value="Unassembled WGS sequence"/>
</dbReference>
<dbReference type="EMBL" id="BKCP01008070">
    <property type="protein sequence ID" value="GER47818.1"/>
    <property type="molecule type" value="Genomic_DNA"/>
</dbReference>
<proteinExistence type="predicted"/>
<evidence type="ECO:0000313" key="3">
    <source>
        <dbReference type="Proteomes" id="UP000325081"/>
    </source>
</evidence>
<reference evidence="3" key="1">
    <citation type="journal article" date="2019" name="Curr. Biol.">
        <title>Genome Sequence of Striga asiatica Provides Insight into the Evolution of Plant Parasitism.</title>
        <authorList>
            <person name="Yoshida S."/>
            <person name="Kim S."/>
            <person name="Wafula E.K."/>
            <person name="Tanskanen J."/>
            <person name="Kim Y.M."/>
            <person name="Honaas L."/>
            <person name="Yang Z."/>
            <person name="Spallek T."/>
            <person name="Conn C.E."/>
            <person name="Ichihashi Y."/>
            <person name="Cheong K."/>
            <person name="Cui S."/>
            <person name="Der J.P."/>
            <person name="Gundlach H."/>
            <person name="Jiao Y."/>
            <person name="Hori C."/>
            <person name="Ishida J.K."/>
            <person name="Kasahara H."/>
            <person name="Kiba T."/>
            <person name="Kim M.S."/>
            <person name="Koo N."/>
            <person name="Laohavisit A."/>
            <person name="Lee Y.H."/>
            <person name="Lumba S."/>
            <person name="McCourt P."/>
            <person name="Mortimer J.C."/>
            <person name="Mutuku J.M."/>
            <person name="Nomura T."/>
            <person name="Sasaki-Sekimoto Y."/>
            <person name="Seto Y."/>
            <person name="Wang Y."/>
            <person name="Wakatake T."/>
            <person name="Sakakibara H."/>
            <person name="Demura T."/>
            <person name="Yamaguchi S."/>
            <person name="Yoneyama K."/>
            <person name="Manabe R.I."/>
            <person name="Nelson D.C."/>
            <person name="Schulman A.H."/>
            <person name="Timko M.P."/>
            <person name="dePamphilis C.W."/>
            <person name="Choi D."/>
            <person name="Shirasu K."/>
        </authorList>
    </citation>
    <scope>NUCLEOTIDE SEQUENCE [LARGE SCALE GENOMIC DNA]</scope>
    <source>
        <strain evidence="3">cv. UVA1</strain>
    </source>
</reference>
<protein>
    <submittedName>
        <fullName evidence="2">Transcription initiation factor TFIID subunit 1-like</fullName>
    </submittedName>
</protein>
<keyword evidence="2" id="KW-0396">Initiation factor</keyword>
<dbReference type="GO" id="GO:0003743">
    <property type="term" value="F:translation initiation factor activity"/>
    <property type="evidence" value="ECO:0007669"/>
    <property type="project" value="UniProtKB-KW"/>
</dbReference>
<comment type="caution">
    <text evidence="2">The sequence shown here is derived from an EMBL/GenBank/DDBJ whole genome shotgun (WGS) entry which is preliminary data.</text>
</comment>
<keyword evidence="2" id="KW-0648">Protein biosynthesis</keyword>
<evidence type="ECO:0000313" key="2">
    <source>
        <dbReference type="EMBL" id="GER47818.1"/>
    </source>
</evidence>